<proteinExistence type="predicted"/>
<dbReference type="PANTHER" id="PTHR48462:SF1">
    <property type="entry name" value="PROTEIN, PUTATIVE-RELATED"/>
    <property type="match status" value="1"/>
</dbReference>
<evidence type="ECO:0000313" key="1">
    <source>
        <dbReference type="EMBL" id="KAF2890579.1"/>
    </source>
</evidence>
<reference evidence="1" key="1">
    <citation type="submission" date="2019-08" db="EMBL/GenBank/DDBJ databases">
        <title>The genome of the North American firefly Photinus pyralis.</title>
        <authorList>
            <consortium name="Photinus pyralis genome working group"/>
            <person name="Fallon T.R."/>
            <person name="Sander Lower S.E."/>
            <person name="Weng J.-K."/>
        </authorList>
    </citation>
    <scope>NUCLEOTIDE SEQUENCE</scope>
    <source>
        <strain evidence="1">TRF0915ILg1</strain>
        <tissue evidence="1">Whole body</tissue>
    </source>
</reference>
<dbReference type="AlphaFoldDB" id="A0A8K0G8Z0"/>
<keyword evidence="2" id="KW-1185">Reference proteome</keyword>
<dbReference type="PANTHER" id="PTHR48462">
    <property type="entry name" value="PROTEIN, PUTATIVE-RELATED"/>
    <property type="match status" value="1"/>
</dbReference>
<organism evidence="1 2">
    <name type="scientific">Ignelater luminosus</name>
    <name type="common">Cucubano</name>
    <name type="synonym">Pyrophorus luminosus</name>
    <dbReference type="NCBI Taxonomy" id="2038154"/>
    <lineage>
        <taxon>Eukaryota</taxon>
        <taxon>Metazoa</taxon>
        <taxon>Ecdysozoa</taxon>
        <taxon>Arthropoda</taxon>
        <taxon>Hexapoda</taxon>
        <taxon>Insecta</taxon>
        <taxon>Pterygota</taxon>
        <taxon>Neoptera</taxon>
        <taxon>Endopterygota</taxon>
        <taxon>Coleoptera</taxon>
        <taxon>Polyphaga</taxon>
        <taxon>Elateriformia</taxon>
        <taxon>Elateroidea</taxon>
        <taxon>Elateridae</taxon>
        <taxon>Agrypninae</taxon>
        <taxon>Pyrophorini</taxon>
        <taxon>Ignelater</taxon>
    </lineage>
</organism>
<evidence type="ECO:0000313" key="2">
    <source>
        <dbReference type="Proteomes" id="UP000801492"/>
    </source>
</evidence>
<comment type="caution">
    <text evidence="1">The sequence shown here is derived from an EMBL/GenBank/DDBJ whole genome shotgun (WGS) entry which is preliminary data.</text>
</comment>
<dbReference type="EMBL" id="VTPC01049738">
    <property type="protein sequence ID" value="KAF2890579.1"/>
    <property type="molecule type" value="Genomic_DNA"/>
</dbReference>
<feature type="non-terminal residue" evidence="1">
    <location>
        <position position="335"/>
    </location>
</feature>
<dbReference type="OrthoDB" id="7485566at2759"/>
<sequence length="335" mass="37108">WCSALDNQLKNGLESILNIQLDCVQWTQASLPIKSRGLGIRKITDIALPAFLASTFGVHALVNLICSSLDEGTVDLEEEAKKIWNELNSLNIPTLRTYQRNWDIINIQRIIVNTFTVDSFTEIARLKALQLPKSGAWLQAIPSSHIGTLMDNNSFRVCVALRIGSPVCRPYNCICGAQVSVDGRHGLHCGNGSGRFSRHNELNDILKRSLSSMGMPCLLEPGGLVRDDGKRPDAHSAVESGYAAEAAAKRKHSKYKVIKESYYFFVAFAVETFGLWSKEAQDLVHTIGTNLNQISGDSRSKQFLTQRISLAIQPGNAACVFETLLLPLPWKKHFI</sequence>
<gene>
    <name evidence="1" type="ORF">ILUMI_15594</name>
</gene>
<name>A0A8K0G8Z0_IGNLU</name>
<protein>
    <submittedName>
        <fullName evidence="1">Uncharacterized protein</fullName>
    </submittedName>
</protein>
<accession>A0A8K0G8Z0</accession>
<dbReference type="Proteomes" id="UP000801492">
    <property type="component" value="Unassembled WGS sequence"/>
</dbReference>